<evidence type="ECO:0000313" key="1">
    <source>
        <dbReference type="EMBL" id="ODR98476.1"/>
    </source>
</evidence>
<dbReference type="RefSeq" id="WP_069437930.1">
    <property type="nucleotide sequence ID" value="NZ_LPWG01000013.1"/>
</dbReference>
<sequence length="133" mass="15107">MLKQVLLFWLSTRELPTEAKAVGAFLIWSADERSWRVNGLPVRKVADFTGRPAGRVETMIDCLKEHYVIAHGEVRANTINCQLDALHMARSCGIRLAEAGYRTDSEIVWHHVDARSPELEARMQTVIPFPLRP</sequence>
<organism evidence="1 2">
    <name type="scientific">Methyloceanibacter methanicus</name>
    <dbReference type="NCBI Taxonomy" id="1774968"/>
    <lineage>
        <taxon>Bacteria</taxon>
        <taxon>Pseudomonadati</taxon>
        <taxon>Pseudomonadota</taxon>
        <taxon>Alphaproteobacteria</taxon>
        <taxon>Hyphomicrobiales</taxon>
        <taxon>Hyphomicrobiaceae</taxon>
        <taxon>Methyloceanibacter</taxon>
    </lineage>
</organism>
<proteinExistence type="predicted"/>
<evidence type="ECO:0000313" key="2">
    <source>
        <dbReference type="Proteomes" id="UP000094501"/>
    </source>
</evidence>
<name>A0A1E3VZZ2_9HYPH</name>
<comment type="caution">
    <text evidence="1">The sequence shown here is derived from an EMBL/GenBank/DDBJ whole genome shotgun (WGS) entry which is preliminary data.</text>
</comment>
<dbReference type="AlphaFoldDB" id="A0A1E3VZZ2"/>
<keyword evidence="2" id="KW-1185">Reference proteome</keyword>
<reference evidence="1 2" key="1">
    <citation type="journal article" date="2016" name="Environ. Microbiol.">
        <title>New Methyloceanibacter diversity from North Sea sediments includes methanotroph containing solely the soluble methane monooxygenase.</title>
        <authorList>
            <person name="Vekeman B."/>
            <person name="Kerckhof F.M."/>
            <person name="Cremers G."/>
            <person name="de Vos P."/>
            <person name="Vandamme P."/>
            <person name="Boon N."/>
            <person name="Op den Camp H.J."/>
            <person name="Heylen K."/>
        </authorList>
    </citation>
    <scope>NUCLEOTIDE SEQUENCE [LARGE SCALE GENOMIC DNA]</scope>
    <source>
        <strain evidence="1 2">R-67174</strain>
    </source>
</reference>
<gene>
    <name evidence="1" type="ORF">AUC68_08580</name>
</gene>
<dbReference type="Proteomes" id="UP000094501">
    <property type="component" value="Unassembled WGS sequence"/>
</dbReference>
<dbReference type="EMBL" id="LPWG01000013">
    <property type="protein sequence ID" value="ODR98476.1"/>
    <property type="molecule type" value="Genomic_DNA"/>
</dbReference>
<protein>
    <submittedName>
        <fullName evidence="1">Uncharacterized protein</fullName>
    </submittedName>
</protein>
<accession>A0A1E3VZZ2</accession>